<organism evidence="4 5">
    <name type="scientific">Undibacterium fentianense</name>
    <dbReference type="NCBI Taxonomy" id="2828728"/>
    <lineage>
        <taxon>Bacteria</taxon>
        <taxon>Pseudomonadati</taxon>
        <taxon>Pseudomonadota</taxon>
        <taxon>Betaproteobacteria</taxon>
        <taxon>Burkholderiales</taxon>
        <taxon>Oxalobacteraceae</taxon>
        <taxon>Undibacterium</taxon>
    </lineage>
</organism>
<evidence type="ECO:0000256" key="2">
    <source>
        <dbReference type="SAM" id="SignalP"/>
    </source>
</evidence>
<dbReference type="InterPro" id="IPR036188">
    <property type="entry name" value="FAD/NAD-bd_sf"/>
</dbReference>
<sequence>MNTIECPLLIIGAGPAGLAAAAAAAVSGCAIHVIDDNPRSGGQIWRGGADKQADQRAQTLWKETSNNEKIHFHFQSKVVHVARNSDGSFDVITEGQAGARTQHFHAQKLILCTGARELLLPFPGWTLAGVTGAGGLQALAKGGYPVAGKRIVVAGSGPLLLAVAASLIERGAIVTHILEQSNLSQLRQFSLHLLATPSKIWQALQLALRLRSTQYLYDSYVVSAHGDTEIKQLVAKVRGQQITLECDYLACGFGLIPNSDLGAAFGCELSTDNPASCNAALPSDATEKKSHHLSAHPRVIVDALQQTSVQGLYAAGEICGVGGVDLALVEARIAGYAATGQDEQAKSFANERKRWQKFAAQLDHCFRLRDELRHLCQADTIVCRCEDVRYTQLQERKNWRAAKLHTRCGMGACQGRVCGGANRFLFGWERDAGRLPLFASRIESIESISVE</sequence>
<dbReference type="Gene3D" id="3.50.50.60">
    <property type="entry name" value="FAD/NAD(P)-binding domain"/>
    <property type="match status" value="2"/>
</dbReference>
<name>A0A941IF72_9BURK</name>
<feature type="chain" id="PRO_5036945712" evidence="2">
    <location>
        <begin position="25"/>
        <end position="451"/>
    </location>
</feature>
<keyword evidence="5" id="KW-1185">Reference proteome</keyword>
<dbReference type="PRINTS" id="PR00411">
    <property type="entry name" value="PNDRDTASEI"/>
</dbReference>
<dbReference type="PANTHER" id="PTHR42949">
    <property type="entry name" value="ANAEROBIC GLYCEROL-3-PHOSPHATE DEHYDROGENASE SUBUNIT B"/>
    <property type="match status" value="1"/>
</dbReference>
<evidence type="ECO:0000259" key="3">
    <source>
        <dbReference type="Pfam" id="PF07992"/>
    </source>
</evidence>
<keyword evidence="2" id="KW-0732">Signal</keyword>
<dbReference type="PRINTS" id="PR00368">
    <property type="entry name" value="FADPNR"/>
</dbReference>
<dbReference type="RefSeq" id="WP_212675224.1">
    <property type="nucleotide sequence ID" value="NZ_JAGSPJ010000003.1"/>
</dbReference>
<comment type="caution">
    <text evidence="4">The sequence shown here is derived from an EMBL/GenBank/DDBJ whole genome shotgun (WGS) entry which is preliminary data.</text>
</comment>
<dbReference type="PIRSF" id="PIRSF037495">
    <property type="entry name" value="Opine_OX_OoxA/HcnB"/>
    <property type="match status" value="1"/>
</dbReference>
<evidence type="ECO:0000256" key="1">
    <source>
        <dbReference type="ARBA" id="ARBA00023002"/>
    </source>
</evidence>
<dbReference type="InterPro" id="IPR023753">
    <property type="entry name" value="FAD/NAD-binding_dom"/>
</dbReference>
<feature type="domain" description="FAD/NAD(P)-binding" evidence="3">
    <location>
        <begin position="8"/>
        <end position="319"/>
    </location>
</feature>
<dbReference type="SUPFAM" id="SSF51905">
    <property type="entry name" value="FAD/NAD(P)-binding domain"/>
    <property type="match status" value="1"/>
</dbReference>
<gene>
    <name evidence="4" type="ORF">KDM90_08760</name>
</gene>
<dbReference type="InterPro" id="IPR051691">
    <property type="entry name" value="Metab_Enz_Cyan_OpOx_G3PDH"/>
</dbReference>
<dbReference type="PANTHER" id="PTHR42949:SF3">
    <property type="entry name" value="ANAEROBIC GLYCEROL-3-PHOSPHATE DEHYDROGENASE SUBUNIT B"/>
    <property type="match status" value="1"/>
</dbReference>
<accession>A0A941IF72</accession>
<proteinExistence type="predicted"/>
<reference evidence="4" key="1">
    <citation type="submission" date="2021-04" db="EMBL/GenBank/DDBJ databases">
        <title>novel species isolated from subtropical streams in China.</title>
        <authorList>
            <person name="Lu H."/>
        </authorList>
    </citation>
    <scope>NUCLEOTIDE SEQUENCE</scope>
    <source>
        <strain evidence="4">FT137W</strain>
    </source>
</reference>
<dbReference type="GO" id="GO:0016491">
    <property type="term" value="F:oxidoreductase activity"/>
    <property type="evidence" value="ECO:0007669"/>
    <property type="project" value="UniProtKB-KW"/>
</dbReference>
<protein>
    <submittedName>
        <fullName evidence="4">NAD(P)/FAD-dependent oxidoreductase</fullName>
    </submittedName>
</protein>
<feature type="signal peptide" evidence="2">
    <location>
        <begin position="1"/>
        <end position="24"/>
    </location>
</feature>
<evidence type="ECO:0000313" key="4">
    <source>
        <dbReference type="EMBL" id="MBR7800087.1"/>
    </source>
</evidence>
<dbReference type="Gene3D" id="1.10.10.1100">
    <property type="entry name" value="BFD-like [2Fe-2S]-binding domain"/>
    <property type="match status" value="1"/>
</dbReference>
<dbReference type="EMBL" id="JAGSPJ010000003">
    <property type="protein sequence ID" value="MBR7800087.1"/>
    <property type="molecule type" value="Genomic_DNA"/>
</dbReference>
<dbReference type="Pfam" id="PF07992">
    <property type="entry name" value="Pyr_redox_2"/>
    <property type="match status" value="1"/>
</dbReference>
<dbReference type="InterPro" id="IPR041854">
    <property type="entry name" value="BFD-like_2Fe2S-bd_dom_sf"/>
</dbReference>
<dbReference type="AlphaFoldDB" id="A0A941IF72"/>
<keyword evidence="1" id="KW-0560">Oxidoreductase</keyword>
<dbReference type="Proteomes" id="UP000678545">
    <property type="component" value="Unassembled WGS sequence"/>
</dbReference>
<dbReference type="InterPro" id="IPR017224">
    <property type="entry name" value="Opine_Oxase_asu/HCN_bsu"/>
</dbReference>
<evidence type="ECO:0000313" key="5">
    <source>
        <dbReference type="Proteomes" id="UP000678545"/>
    </source>
</evidence>